<reference evidence="1 2" key="1">
    <citation type="submission" date="2020-09" db="EMBL/GenBank/DDBJ databases">
        <title>Sinomicrobium weinanense sp. nov., a halophilic bacteria isolated from saline-alkali soil.</title>
        <authorList>
            <person name="Wu P."/>
            <person name="Ren H."/>
            <person name="Mei Y."/>
            <person name="Liang Y."/>
            <person name="Chen Z."/>
        </authorList>
    </citation>
    <scope>NUCLEOTIDE SEQUENCE [LARGE SCALE GENOMIC DNA]</scope>
    <source>
        <strain evidence="1 2">FJxs</strain>
    </source>
</reference>
<organism evidence="1 2">
    <name type="scientific">Sinomicrobium weinanense</name>
    <dbReference type="NCBI Taxonomy" id="2842200"/>
    <lineage>
        <taxon>Bacteria</taxon>
        <taxon>Pseudomonadati</taxon>
        <taxon>Bacteroidota</taxon>
        <taxon>Flavobacteriia</taxon>
        <taxon>Flavobacteriales</taxon>
        <taxon>Flavobacteriaceae</taxon>
        <taxon>Sinomicrobium</taxon>
    </lineage>
</organism>
<keyword evidence="2" id="KW-1185">Reference proteome</keyword>
<sequence>MDYLLLYKALHHILTTEEKISFNRWYASASPEDKAYFHDAEEDIRNYGFTLKDVEMSWERFILKLQG</sequence>
<accession>A0A926Q3M5</accession>
<evidence type="ECO:0000313" key="1">
    <source>
        <dbReference type="EMBL" id="MBC9797708.1"/>
    </source>
</evidence>
<protein>
    <submittedName>
        <fullName evidence="1">Uncharacterized protein</fullName>
    </submittedName>
</protein>
<proteinExistence type="predicted"/>
<name>A0A926Q3M5_9FLAO</name>
<dbReference type="AlphaFoldDB" id="A0A926Q3M5"/>
<evidence type="ECO:0000313" key="2">
    <source>
        <dbReference type="Proteomes" id="UP000653730"/>
    </source>
</evidence>
<comment type="caution">
    <text evidence="1">The sequence shown here is derived from an EMBL/GenBank/DDBJ whole genome shotgun (WGS) entry which is preliminary data.</text>
</comment>
<dbReference type="RefSeq" id="WP_187966839.1">
    <property type="nucleotide sequence ID" value="NZ_JACVDC010000069.1"/>
</dbReference>
<dbReference type="Proteomes" id="UP000653730">
    <property type="component" value="Unassembled WGS sequence"/>
</dbReference>
<gene>
    <name evidence="1" type="ORF">IBL28_17185</name>
</gene>
<dbReference type="EMBL" id="JACVDC010000069">
    <property type="protein sequence ID" value="MBC9797708.1"/>
    <property type="molecule type" value="Genomic_DNA"/>
</dbReference>